<dbReference type="EMBL" id="JABWAD010000016">
    <property type="protein sequence ID" value="KAF6071458.1"/>
    <property type="molecule type" value="Genomic_DNA"/>
</dbReference>
<evidence type="ECO:0000313" key="3">
    <source>
        <dbReference type="Proteomes" id="UP000536275"/>
    </source>
</evidence>
<proteinExistence type="predicted"/>
<dbReference type="EMBL" id="JABWAD010000017">
    <property type="protein sequence ID" value="KAF6071298.1"/>
    <property type="molecule type" value="Genomic_DNA"/>
</dbReference>
<evidence type="ECO:0000313" key="2">
    <source>
        <dbReference type="EMBL" id="KAF6071458.1"/>
    </source>
</evidence>
<organism evidence="2 3">
    <name type="scientific">Candida albicans</name>
    <name type="common">Yeast</name>
    <dbReference type="NCBI Taxonomy" id="5476"/>
    <lineage>
        <taxon>Eukaryota</taxon>
        <taxon>Fungi</taxon>
        <taxon>Dikarya</taxon>
        <taxon>Ascomycota</taxon>
        <taxon>Saccharomycotina</taxon>
        <taxon>Pichiomycetes</taxon>
        <taxon>Debaryomycetaceae</taxon>
        <taxon>Candida/Lodderomyces clade</taxon>
        <taxon>Candida</taxon>
    </lineage>
</organism>
<dbReference type="Proteomes" id="UP000536275">
    <property type="component" value="Unassembled WGS sequence"/>
</dbReference>
<name>A0A8H6F4Z2_CANAX</name>
<protein>
    <submittedName>
        <fullName evidence="2">Uncharacterized protein</fullName>
    </submittedName>
</protein>
<reference evidence="2 3" key="1">
    <citation type="submission" date="2020-03" db="EMBL/GenBank/DDBJ databases">
        <title>FDA dAtabase for Regulatory Grade micrObial Sequences (FDA-ARGOS): Supporting development and validation of Infectious Disease Dx tests.</title>
        <authorList>
            <person name="Campos J."/>
            <person name="Goldberg B."/>
            <person name="Tallon L."/>
            <person name="Sadzewicz L."/>
            <person name="Vavikolanu K."/>
            <person name="Mehta A."/>
            <person name="Aluvathingal J."/>
            <person name="Nadendla S."/>
            <person name="Nandy P."/>
            <person name="Geyer C."/>
            <person name="Yan Y."/>
            <person name="Sichtig H."/>
        </authorList>
    </citation>
    <scope>NUCLEOTIDE SEQUENCE [LARGE SCALE GENOMIC DNA]</scope>
    <source>
        <strain evidence="2 3">FDAARGOS_656</strain>
    </source>
</reference>
<comment type="caution">
    <text evidence="2">The sequence shown here is derived from an EMBL/GenBank/DDBJ whole genome shotgun (WGS) entry which is preliminary data.</text>
</comment>
<sequence>MLRSQLPCIQKRTLFQKYSNPPRLSYVANKSYISLIWNNLIPQPLKLTCLVASGIVTFVNVHPRYYITLGPPVGLLGFFGYQKYRHWQYHKAVSKLDVTKWQDNEIIRIAKYDEKSLDNVIMGIDNQYDSLRRQIIQLSEQRIIEYISEHGVEDEITRSFISDDNQFNVHLPELEIESWVTTNVKLEKNNDTVSEFIMLSVPYYDSKNVHTRKRLGVVSIYLLQIPQQEYSSFIDYKIGIEVTRLRWINPQSLFFTKLESKALMQSDIYKSLNKENQN</sequence>
<evidence type="ECO:0000313" key="1">
    <source>
        <dbReference type="EMBL" id="KAF6071298.1"/>
    </source>
</evidence>
<dbReference type="AlphaFoldDB" id="A0A8H6F4Z2"/>
<dbReference type="SMR" id="A0A8H6F4Z2"/>
<gene>
    <name evidence="2" type="ORF">FOB64_001193</name>
    <name evidence="1" type="ORF">FOB64_001444</name>
</gene>
<accession>A0A8H6F4Z2</accession>